<dbReference type="Proteomes" id="UP001372338">
    <property type="component" value="Unassembled WGS sequence"/>
</dbReference>
<evidence type="ECO:0000313" key="2">
    <source>
        <dbReference type="Proteomes" id="UP001372338"/>
    </source>
</evidence>
<proteinExistence type="predicted"/>
<dbReference type="AlphaFoldDB" id="A0AAN9J441"/>
<evidence type="ECO:0000313" key="1">
    <source>
        <dbReference type="EMBL" id="KAK7291882.1"/>
    </source>
</evidence>
<gene>
    <name evidence="1" type="ORF">RIF29_07393</name>
</gene>
<name>A0AAN9J441_CROPI</name>
<accession>A0AAN9J441</accession>
<keyword evidence="2" id="KW-1185">Reference proteome</keyword>
<organism evidence="1 2">
    <name type="scientific">Crotalaria pallida</name>
    <name type="common">Smooth rattlebox</name>
    <name type="synonym">Crotalaria striata</name>
    <dbReference type="NCBI Taxonomy" id="3830"/>
    <lineage>
        <taxon>Eukaryota</taxon>
        <taxon>Viridiplantae</taxon>
        <taxon>Streptophyta</taxon>
        <taxon>Embryophyta</taxon>
        <taxon>Tracheophyta</taxon>
        <taxon>Spermatophyta</taxon>
        <taxon>Magnoliopsida</taxon>
        <taxon>eudicotyledons</taxon>
        <taxon>Gunneridae</taxon>
        <taxon>Pentapetalae</taxon>
        <taxon>rosids</taxon>
        <taxon>fabids</taxon>
        <taxon>Fabales</taxon>
        <taxon>Fabaceae</taxon>
        <taxon>Papilionoideae</taxon>
        <taxon>50 kb inversion clade</taxon>
        <taxon>genistoids sensu lato</taxon>
        <taxon>core genistoids</taxon>
        <taxon>Crotalarieae</taxon>
        <taxon>Crotalaria</taxon>
    </lineage>
</organism>
<comment type="caution">
    <text evidence="1">The sequence shown here is derived from an EMBL/GenBank/DDBJ whole genome shotgun (WGS) entry which is preliminary data.</text>
</comment>
<protein>
    <submittedName>
        <fullName evidence="1">Uncharacterized protein</fullName>
    </submittedName>
</protein>
<sequence length="91" mass="10378">MSPFLFLSLSLRPHHTTSISVSLSHSFLLQPLKLSDLSFLSLSLSLSLSKNTLLPRFSIHKRCFQRKTTHQLLQPNNNPNPSFSFIHPIHT</sequence>
<dbReference type="EMBL" id="JAYWIO010000001">
    <property type="protein sequence ID" value="KAK7291882.1"/>
    <property type="molecule type" value="Genomic_DNA"/>
</dbReference>
<reference evidence="1 2" key="1">
    <citation type="submission" date="2024-01" db="EMBL/GenBank/DDBJ databases">
        <title>The genomes of 5 underutilized Papilionoideae crops provide insights into root nodulation and disease resistanc.</title>
        <authorList>
            <person name="Yuan L."/>
        </authorList>
    </citation>
    <scope>NUCLEOTIDE SEQUENCE [LARGE SCALE GENOMIC DNA]</scope>
    <source>
        <strain evidence="1">ZHUSHIDOU_FW_LH</strain>
        <tissue evidence="1">Leaf</tissue>
    </source>
</reference>